<keyword evidence="4" id="KW-1003">Cell membrane</keyword>
<evidence type="ECO:0000313" key="14">
    <source>
        <dbReference type="Proteomes" id="UP001367771"/>
    </source>
</evidence>
<keyword evidence="5" id="KW-0997">Cell inner membrane</keyword>
<evidence type="ECO:0000256" key="5">
    <source>
        <dbReference type="ARBA" id="ARBA00022519"/>
    </source>
</evidence>
<evidence type="ECO:0000256" key="6">
    <source>
        <dbReference type="ARBA" id="ARBA00022692"/>
    </source>
</evidence>
<protein>
    <submittedName>
        <fullName evidence="13">Type II secretion system protein GspL</fullName>
    </submittedName>
</protein>
<dbReference type="EMBL" id="JBBBDM010000003">
    <property type="protein sequence ID" value="MEI5687007.1"/>
    <property type="molecule type" value="Genomic_DNA"/>
</dbReference>
<keyword evidence="14" id="KW-1185">Reference proteome</keyword>
<reference evidence="13 14" key="1">
    <citation type="journal article" date="2013" name="Int. J. Syst. Evol. Microbiol.">
        <title>Sphingomonas kyungheensis sp. nov., a bacterium with ginsenoside-converting activity isolated from soil of a ginseng field.</title>
        <authorList>
            <person name="Son H.M."/>
            <person name="Yang J.E."/>
            <person name="Park Y."/>
            <person name="Han C.K."/>
            <person name="Kim S.G."/>
            <person name="Kook M."/>
            <person name="Yi T.H."/>
        </authorList>
    </citation>
    <scope>NUCLEOTIDE SEQUENCE [LARGE SCALE GENOMIC DNA]</scope>
    <source>
        <strain evidence="13 14">LMG 26582</strain>
    </source>
</reference>
<keyword evidence="8 10" id="KW-1133">Transmembrane helix</keyword>
<keyword evidence="3" id="KW-0813">Transport</keyword>
<keyword evidence="6 10" id="KW-0812">Transmembrane</keyword>
<evidence type="ECO:0000259" key="12">
    <source>
        <dbReference type="Pfam" id="PF12693"/>
    </source>
</evidence>
<name>A0ABU8H1Y5_9SPHN</name>
<dbReference type="SUPFAM" id="SSF53067">
    <property type="entry name" value="Actin-like ATPase domain"/>
    <property type="match status" value="1"/>
</dbReference>
<dbReference type="InterPro" id="IPR025691">
    <property type="entry name" value="GspL_pp_dom"/>
</dbReference>
<dbReference type="Pfam" id="PF12693">
    <property type="entry name" value="GspL_C"/>
    <property type="match status" value="1"/>
</dbReference>
<evidence type="ECO:0000256" key="1">
    <source>
        <dbReference type="ARBA" id="ARBA00004377"/>
    </source>
</evidence>
<dbReference type="PIRSF" id="PIRSF015761">
    <property type="entry name" value="Protein_L"/>
    <property type="match status" value="1"/>
</dbReference>
<dbReference type="InterPro" id="IPR043129">
    <property type="entry name" value="ATPase_NBD"/>
</dbReference>
<evidence type="ECO:0000256" key="10">
    <source>
        <dbReference type="SAM" id="Phobius"/>
    </source>
</evidence>
<organism evidence="13 14">
    <name type="scientific">Sphingomonas kyungheensis</name>
    <dbReference type="NCBI Taxonomy" id="1069987"/>
    <lineage>
        <taxon>Bacteria</taxon>
        <taxon>Pseudomonadati</taxon>
        <taxon>Pseudomonadota</taxon>
        <taxon>Alphaproteobacteria</taxon>
        <taxon>Sphingomonadales</taxon>
        <taxon>Sphingomonadaceae</taxon>
        <taxon>Sphingomonas</taxon>
    </lineage>
</organism>
<evidence type="ECO:0000256" key="4">
    <source>
        <dbReference type="ARBA" id="ARBA00022475"/>
    </source>
</evidence>
<keyword evidence="7" id="KW-0653">Protein transport</keyword>
<evidence type="ECO:0000256" key="8">
    <source>
        <dbReference type="ARBA" id="ARBA00022989"/>
    </source>
</evidence>
<feature type="domain" description="GspL periplasmic" evidence="12">
    <location>
        <begin position="212"/>
        <end position="361"/>
    </location>
</feature>
<sequence length="363" mass="37727">MTTLLFLPAGTLGLRWCRIDQGAVRWGEGVPPDAGEAPVIVVPPADAVALHWAELPSRSPAQAIAAARLLVAEASATPIGELHVAVGDEGEVEGSAERPVAVVANAVIAQWLVDCAAIGIDPQHIVPAPLLLPRPDEGYVRGTIAGVGVARSRTTGFADEAPLADLVIGDTMQETLTARMVESALVAAAAAPVLDLRQGPFARRRRRIGIDWALVRRLALLGAAILLVTLAIDLVRIAKYSFGADALEARTEALGRTGLARGETVTDVDRQLAERLSAVRGPGLGFSTTVAAIYAAVRATPGTELTALDFQSNGSVRIGVGAARESLPTDLKRALEAAGFTVTAGTFQSANGRVTGEMTVSRP</sequence>
<evidence type="ECO:0000256" key="2">
    <source>
        <dbReference type="ARBA" id="ARBA00005318"/>
    </source>
</evidence>
<evidence type="ECO:0000256" key="9">
    <source>
        <dbReference type="ARBA" id="ARBA00023136"/>
    </source>
</evidence>
<comment type="subcellular location">
    <subcellularLocation>
        <location evidence="1">Cell inner membrane</location>
        <topology evidence="1">Single-pass membrane protein</topology>
    </subcellularLocation>
</comment>
<dbReference type="RefSeq" id="WP_336544945.1">
    <property type="nucleotide sequence ID" value="NZ_JBBBDM010000003.1"/>
</dbReference>
<evidence type="ECO:0000256" key="3">
    <source>
        <dbReference type="ARBA" id="ARBA00022448"/>
    </source>
</evidence>
<dbReference type="NCBIfam" id="TIGR01709">
    <property type="entry name" value="typeII_sec_gspL"/>
    <property type="match status" value="1"/>
</dbReference>
<dbReference type="InterPro" id="IPR007812">
    <property type="entry name" value="T2SS_protein-GspL"/>
</dbReference>
<evidence type="ECO:0000313" key="13">
    <source>
        <dbReference type="EMBL" id="MEI5687007.1"/>
    </source>
</evidence>
<feature type="transmembrane region" description="Helical" evidence="10">
    <location>
        <begin position="214"/>
        <end position="232"/>
    </location>
</feature>
<dbReference type="Proteomes" id="UP001367771">
    <property type="component" value="Unassembled WGS sequence"/>
</dbReference>
<evidence type="ECO:0000256" key="7">
    <source>
        <dbReference type="ARBA" id="ARBA00022927"/>
    </source>
</evidence>
<comment type="similarity">
    <text evidence="2">Belongs to the GSP L family.</text>
</comment>
<comment type="caution">
    <text evidence="13">The sequence shown here is derived from an EMBL/GenBank/DDBJ whole genome shotgun (WGS) entry which is preliminary data.</text>
</comment>
<gene>
    <name evidence="13" type="primary">gspL</name>
    <name evidence="13" type="ORF">V8201_07930</name>
</gene>
<dbReference type="Gene3D" id="3.30.1360.100">
    <property type="entry name" value="General secretion pathway protein M, EpsM"/>
    <property type="match status" value="1"/>
</dbReference>
<proteinExistence type="inferred from homology"/>
<evidence type="ECO:0000259" key="11">
    <source>
        <dbReference type="Pfam" id="PF05134"/>
    </source>
</evidence>
<dbReference type="Gene3D" id="3.30.420.380">
    <property type="match status" value="1"/>
</dbReference>
<keyword evidence="9 10" id="KW-0472">Membrane</keyword>
<feature type="domain" description="GspL cytoplasmic actin-ATPase-like" evidence="11">
    <location>
        <begin position="34"/>
        <end position="139"/>
    </location>
</feature>
<dbReference type="Pfam" id="PF05134">
    <property type="entry name" value="T2SSL"/>
    <property type="match status" value="1"/>
</dbReference>
<accession>A0ABU8H1Y5</accession>
<dbReference type="InterPro" id="IPR024230">
    <property type="entry name" value="GspL_cyto_dom"/>
</dbReference>